<feature type="transmembrane region" description="Helical" evidence="1">
    <location>
        <begin position="191"/>
        <end position="210"/>
    </location>
</feature>
<evidence type="ECO:0000313" key="2">
    <source>
        <dbReference type="EMBL" id="AHI52744.1"/>
    </source>
</evidence>
<keyword evidence="3" id="KW-1185">Reference proteome</keyword>
<accession>W6AGE9</accession>
<feature type="transmembrane region" description="Helical" evidence="1">
    <location>
        <begin position="85"/>
        <end position="113"/>
    </location>
</feature>
<dbReference type="Proteomes" id="UP000019267">
    <property type="component" value="Chromosome"/>
</dbReference>
<keyword evidence="1" id="KW-1133">Transmembrane helix</keyword>
<dbReference type="KEGG" id="scq:SCULI_v1c04030"/>
<feature type="transmembrane region" description="Helical" evidence="1">
    <location>
        <begin position="133"/>
        <end position="153"/>
    </location>
</feature>
<evidence type="ECO:0000256" key="1">
    <source>
        <dbReference type="SAM" id="Phobius"/>
    </source>
</evidence>
<sequence>MKAETLFLKELEKELKFLNPVDREDFMVNYRLQIYDRYKSGEEIVNIINSFENPEVIAKNIYAELEIDIDQQKMKKYKSYTGTKIFLGLCTILPQLIVFVFLLAFISIGFTLIPASLFCLTMFWINYEPLQAIGGSLLSLGLVPLLSVLFIYISKYVYAFQKTFFQISIELIAGREYKNVKKENKNVKLKNILTIVMLSIFSLFTIGGLIGCFAGDKTIGGASISKNMINQDITTLNYEENIELDYWELRINSWYKVEFVENKELHEKIQIKREHNFKKTITVNYTLTLSYEKTYRLNVDVPLNIEIFNISSQIFTVIYNPNEVKI</sequence>
<keyword evidence="1" id="KW-0812">Transmembrane</keyword>
<dbReference type="Pfam" id="PF22564">
    <property type="entry name" value="HAAS"/>
    <property type="match status" value="1"/>
</dbReference>
<evidence type="ECO:0008006" key="4">
    <source>
        <dbReference type="Google" id="ProtNLM"/>
    </source>
</evidence>
<organism evidence="2 3">
    <name type="scientific">Spiroplasma culicicola AES-1</name>
    <dbReference type="NCBI Taxonomy" id="1276246"/>
    <lineage>
        <taxon>Bacteria</taxon>
        <taxon>Bacillati</taxon>
        <taxon>Mycoplasmatota</taxon>
        <taxon>Mollicutes</taxon>
        <taxon>Entomoplasmatales</taxon>
        <taxon>Spiroplasmataceae</taxon>
        <taxon>Spiroplasma</taxon>
    </lineage>
</organism>
<dbReference type="STRING" id="1276246.SCULI_v1c04030"/>
<name>W6AGE9_9MOLU</name>
<reference evidence="2 3" key="1">
    <citation type="journal article" date="2014" name="Genome Biol. Evol.">
        <title>Molecular evolution of the substrate utilization strategies and putative virulence factors in mosquito-associated Spiroplasma species.</title>
        <authorList>
            <person name="Chang T.H."/>
            <person name="Lo W.S."/>
            <person name="Ku C."/>
            <person name="Chen L.L."/>
            <person name="Kuo C.H."/>
        </authorList>
    </citation>
    <scope>NUCLEOTIDE SEQUENCE [LARGE SCALE GENOMIC DNA]</scope>
    <source>
        <strain evidence="2">AES-1</strain>
    </source>
</reference>
<proteinExistence type="predicted"/>
<dbReference type="HOGENOM" id="CLU_852346_0_0_14"/>
<evidence type="ECO:0000313" key="3">
    <source>
        <dbReference type="Proteomes" id="UP000019267"/>
    </source>
</evidence>
<dbReference type="AlphaFoldDB" id="W6AGE9"/>
<dbReference type="RefSeq" id="WP_025362983.1">
    <property type="nucleotide sequence ID" value="NZ_CP006681.1"/>
</dbReference>
<keyword evidence="1" id="KW-0472">Membrane</keyword>
<dbReference type="OrthoDB" id="9833232at2"/>
<gene>
    <name evidence="2" type="ORF">SCULI_v1c04030</name>
</gene>
<dbReference type="EMBL" id="CP006681">
    <property type="protein sequence ID" value="AHI52744.1"/>
    <property type="molecule type" value="Genomic_DNA"/>
</dbReference>
<dbReference type="PATRIC" id="fig|1276246.3.peg.402"/>
<protein>
    <recommendedName>
        <fullName evidence="4">DUF1700 domain-containing protein</fullName>
    </recommendedName>
</protein>